<dbReference type="PANTHER" id="PTHR10434">
    <property type="entry name" value="1-ACYL-SN-GLYCEROL-3-PHOSPHATE ACYLTRANSFERASE"/>
    <property type="match status" value="1"/>
</dbReference>
<evidence type="ECO:0000313" key="4">
    <source>
        <dbReference type="EMBL" id="NDJ18411.1"/>
    </source>
</evidence>
<protein>
    <submittedName>
        <fullName evidence="4">1-acyl-sn-glycerol-3-phosphate acyltransferase</fullName>
    </submittedName>
</protein>
<evidence type="ECO:0000256" key="1">
    <source>
        <dbReference type="ARBA" id="ARBA00022679"/>
    </source>
</evidence>
<dbReference type="SUPFAM" id="SSF69593">
    <property type="entry name" value="Glycerol-3-phosphate (1)-acyltransferase"/>
    <property type="match status" value="1"/>
</dbReference>
<dbReference type="GO" id="GO:0006654">
    <property type="term" value="P:phosphatidic acid biosynthetic process"/>
    <property type="evidence" value="ECO:0007669"/>
    <property type="project" value="TreeGrafter"/>
</dbReference>
<dbReference type="CDD" id="cd07989">
    <property type="entry name" value="LPLAT_AGPAT-like"/>
    <property type="match status" value="1"/>
</dbReference>
<proteinExistence type="predicted"/>
<dbReference type="Proteomes" id="UP000646053">
    <property type="component" value="Unassembled WGS sequence"/>
</dbReference>
<name>A0A8J8CKA7_9CYAN</name>
<dbReference type="SMART" id="SM00563">
    <property type="entry name" value="PlsC"/>
    <property type="match status" value="1"/>
</dbReference>
<evidence type="ECO:0000313" key="5">
    <source>
        <dbReference type="Proteomes" id="UP000646053"/>
    </source>
</evidence>
<feature type="domain" description="Phospholipid/glycerol acyltransferase" evidence="3">
    <location>
        <begin position="35"/>
        <end position="157"/>
    </location>
</feature>
<dbReference type="RefSeq" id="WP_162423946.1">
    <property type="nucleotide sequence ID" value="NZ_WVIE01000015.1"/>
</dbReference>
<dbReference type="InterPro" id="IPR002123">
    <property type="entry name" value="Plipid/glycerol_acylTrfase"/>
</dbReference>
<comment type="caution">
    <text evidence="4">The sequence shown here is derived from an EMBL/GenBank/DDBJ whole genome shotgun (WGS) entry which is preliminary data.</text>
</comment>
<dbReference type="PANTHER" id="PTHR10434:SF66">
    <property type="entry name" value="PHOSPHOLIPID_GLYCEROL ACYLTRANSFERASE DOMAIN-CONTAINING PROTEIN"/>
    <property type="match status" value="1"/>
</dbReference>
<gene>
    <name evidence="4" type="ORF">GS601_14095</name>
</gene>
<dbReference type="GO" id="GO:0003841">
    <property type="term" value="F:1-acylglycerol-3-phosphate O-acyltransferase activity"/>
    <property type="evidence" value="ECO:0007669"/>
    <property type="project" value="TreeGrafter"/>
</dbReference>
<dbReference type="EMBL" id="WVIE01000015">
    <property type="protein sequence ID" value="NDJ18411.1"/>
    <property type="molecule type" value="Genomic_DNA"/>
</dbReference>
<evidence type="ECO:0000256" key="2">
    <source>
        <dbReference type="ARBA" id="ARBA00023315"/>
    </source>
</evidence>
<organism evidence="4 5">
    <name type="scientific">Myxacorys almedinensis A</name>
    <dbReference type="NCBI Taxonomy" id="2690445"/>
    <lineage>
        <taxon>Bacteria</taxon>
        <taxon>Bacillati</taxon>
        <taxon>Cyanobacteriota</taxon>
        <taxon>Cyanophyceae</taxon>
        <taxon>Leptolyngbyales</taxon>
        <taxon>Leptolyngbyaceae</taxon>
        <taxon>Myxacorys</taxon>
        <taxon>Myxacorys almedinensis</taxon>
    </lineage>
</organism>
<keyword evidence="1" id="KW-0808">Transferase</keyword>
<keyword evidence="5" id="KW-1185">Reference proteome</keyword>
<dbReference type="AlphaFoldDB" id="A0A8J8CKA7"/>
<evidence type="ECO:0000259" key="3">
    <source>
        <dbReference type="SMART" id="SM00563"/>
    </source>
</evidence>
<sequence>MLFDRPLQMSRLLLTAIGTRLYTYYGDRVPRQGSVLVVSNHRSFLDAPLLMTALNRPIRFACHHYMGQVPVMREVVTQLGGCFPLESAEHRQQSFFRQATELLKTQQVVGLFPEGTPPMIHSPARYEVGEFHRGFAHLALKAPVSDLAILPVAIAAQSETTNSAVPLRLLSFFDPSEPLFDQEGWHPMVMYQHVNLLIGRPLWISPTQREKYQGKHAKAMVRDLSDRCHGEINALLQQGCYS</sequence>
<accession>A0A8J8CKA7</accession>
<keyword evidence="2 4" id="KW-0012">Acyltransferase</keyword>
<dbReference type="Pfam" id="PF01553">
    <property type="entry name" value="Acyltransferase"/>
    <property type="match status" value="1"/>
</dbReference>
<reference evidence="4" key="1">
    <citation type="submission" date="2019-12" db="EMBL/GenBank/DDBJ databases">
        <title>High-Quality draft genome sequences of three cyanobacteria isolated from the limestone walls of the Old Cathedral of Coimbra.</title>
        <authorList>
            <person name="Tiago I."/>
            <person name="Soares F."/>
            <person name="Portugal A."/>
        </authorList>
    </citation>
    <scope>NUCLEOTIDE SEQUENCE</scope>
    <source>
        <strain evidence="4">A</strain>
    </source>
</reference>